<protein>
    <submittedName>
        <fullName evidence="2">Protein NYNRIN-like</fullName>
    </submittedName>
</protein>
<dbReference type="InterPro" id="IPR001584">
    <property type="entry name" value="Integrase_cat-core"/>
</dbReference>
<dbReference type="InterPro" id="IPR036397">
    <property type="entry name" value="RNaseH_sf"/>
</dbReference>
<proteinExistence type="predicted"/>
<name>A0A5B6UFU4_9ROSI</name>
<dbReference type="InterPro" id="IPR052160">
    <property type="entry name" value="Gypsy_RT_Integrase-like"/>
</dbReference>
<dbReference type="EMBL" id="SMMG02000011">
    <property type="protein sequence ID" value="KAA3456970.1"/>
    <property type="molecule type" value="Genomic_DNA"/>
</dbReference>
<organism evidence="2 3">
    <name type="scientific">Gossypium australe</name>
    <dbReference type="NCBI Taxonomy" id="47621"/>
    <lineage>
        <taxon>Eukaryota</taxon>
        <taxon>Viridiplantae</taxon>
        <taxon>Streptophyta</taxon>
        <taxon>Embryophyta</taxon>
        <taxon>Tracheophyta</taxon>
        <taxon>Spermatophyta</taxon>
        <taxon>Magnoliopsida</taxon>
        <taxon>eudicotyledons</taxon>
        <taxon>Gunneridae</taxon>
        <taxon>Pentapetalae</taxon>
        <taxon>rosids</taxon>
        <taxon>malvids</taxon>
        <taxon>Malvales</taxon>
        <taxon>Malvaceae</taxon>
        <taxon>Malvoideae</taxon>
        <taxon>Gossypium</taxon>
    </lineage>
</organism>
<dbReference type="InterPro" id="IPR012337">
    <property type="entry name" value="RNaseH-like_sf"/>
</dbReference>
<evidence type="ECO:0000313" key="3">
    <source>
        <dbReference type="Proteomes" id="UP000325315"/>
    </source>
</evidence>
<dbReference type="PROSITE" id="PS50994">
    <property type="entry name" value="INTEGRASE"/>
    <property type="match status" value="1"/>
</dbReference>
<dbReference type="GO" id="GO:0015074">
    <property type="term" value="P:DNA integration"/>
    <property type="evidence" value="ECO:0007669"/>
    <property type="project" value="InterPro"/>
</dbReference>
<dbReference type="PANTHER" id="PTHR47266">
    <property type="entry name" value="ENDONUCLEASE-RELATED"/>
    <property type="match status" value="1"/>
</dbReference>
<dbReference type="OrthoDB" id="1001372at2759"/>
<reference evidence="3" key="1">
    <citation type="journal article" date="2019" name="Plant Biotechnol. J.">
        <title>Genome sequencing of the Australian wild diploid species Gossypium australe highlights disease resistance and delayed gland morphogenesis.</title>
        <authorList>
            <person name="Cai Y."/>
            <person name="Cai X."/>
            <person name="Wang Q."/>
            <person name="Wang P."/>
            <person name="Zhang Y."/>
            <person name="Cai C."/>
            <person name="Xu Y."/>
            <person name="Wang K."/>
            <person name="Zhou Z."/>
            <person name="Wang C."/>
            <person name="Geng S."/>
            <person name="Li B."/>
            <person name="Dong Q."/>
            <person name="Hou Y."/>
            <person name="Wang H."/>
            <person name="Ai P."/>
            <person name="Liu Z."/>
            <person name="Yi F."/>
            <person name="Sun M."/>
            <person name="An G."/>
            <person name="Cheng J."/>
            <person name="Zhang Y."/>
            <person name="Shi Q."/>
            <person name="Xie Y."/>
            <person name="Shi X."/>
            <person name="Chang Y."/>
            <person name="Huang F."/>
            <person name="Chen Y."/>
            <person name="Hong S."/>
            <person name="Mi L."/>
            <person name="Sun Q."/>
            <person name="Zhang L."/>
            <person name="Zhou B."/>
            <person name="Peng R."/>
            <person name="Zhang X."/>
            <person name="Liu F."/>
        </authorList>
    </citation>
    <scope>NUCLEOTIDE SEQUENCE [LARGE SCALE GENOMIC DNA]</scope>
    <source>
        <strain evidence="3">cv. PA1801</strain>
    </source>
</reference>
<feature type="domain" description="Integrase catalytic" evidence="1">
    <location>
        <begin position="32"/>
        <end position="128"/>
    </location>
</feature>
<dbReference type="GO" id="GO:0003676">
    <property type="term" value="F:nucleic acid binding"/>
    <property type="evidence" value="ECO:0007669"/>
    <property type="project" value="InterPro"/>
</dbReference>
<dbReference type="SUPFAM" id="SSF53098">
    <property type="entry name" value="Ribonuclease H-like"/>
    <property type="match status" value="1"/>
</dbReference>
<gene>
    <name evidence="2" type="ORF">EPI10_003707</name>
</gene>
<dbReference type="AlphaFoldDB" id="A0A5B6UFU4"/>
<sequence>MGPFPPSCGNLYILVAVDYISNWCTRTYSRFGTPQAIINDERSHFDFKLVANTLHRYQVKHKLATTYHPQTNGQADISNKEIKQIMEKVVKPTRNDWSWRLDKALWAYRTTFKTPLGMLPSKLIYGKPCHLPIELEHKALWAIKKLNMDWILNEMDKFRAEAYENAKLYKENMKR</sequence>
<evidence type="ECO:0000313" key="2">
    <source>
        <dbReference type="EMBL" id="KAA3456970.1"/>
    </source>
</evidence>
<keyword evidence="3" id="KW-1185">Reference proteome</keyword>
<comment type="caution">
    <text evidence="2">The sequence shown here is derived from an EMBL/GenBank/DDBJ whole genome shotgun (WGS) entry which is preliminary data.</text>
</comment>
<evidence type="ECO:0000259" key="1">
    <source>
        <dbReference type="PROSITE" id="PS50994"/>
    </source>
</evidence>
<dbReference type="Gene3D" id="3.30.420.10">
    <property type="entry name" value="Ribonuclease H-like superfamily/Ribonuclease H"/>
    <property type="match status" value="1"/>
</dbReference>
<accession>A0A5B6UFU4</accession>
<dbReference type="Proteomes" id="UP000325315">
    <property type="component" value="Unassembled WGS sequence"/>
</dbReference>